<reference evidence="2" key="1">
    <citation type="submission" date="2013-09" db="EMBL/GenBank/DDBJ databases">
        <title>Corchorus olitorius genome sequencing.</title>
        <authorList>
            <person name="Alam M."/>
            <person name="Haque M.S."/>
            <person name="Islam M.S."/>
            <person name="Emdad E.M."/>
            <person name="Islam M.M."/>
            <person name="Ahmed B."/>
            <person name="Halim A."/>
            <person name="Hossen Q.M.M."/>
            <person name="Hossain M.Z."/>
            <person name="Ahmed R."/>
            <person name="Khan M.M."/>
            <person name="Islam R."/>
            <person name="Rashid M.M."/>
            <person name="Khan S.A."/>
            <person name="Rahman M.S."/>
            <person name="Alam M."/>
            <person name="Yahiya A.S."/>
            <person name="Khan M.S."/>
            <person name="Azam M.S."/>
            <person name="Haque T."/>
            <person name="Lashkar M.Z.H."/>
            <person name="Akhand A.I."/>
            <person name="Morshed G."/>
            <person name="Roy S."/>
            <person name="Uddin K.S."/>
            <person name="Rabeya T."/>
            <person name="Hossain A.S."/>
            <person name="Chowdhury A."/>
            <person name="Snigdha A.R."/>
            <person name="Mortoza M.S."/>
            <person name="Matin S.A."/>
            <person name="Hoque S.M.E."/>
            <person name="Islam M.K."/>
            <person name="Roy D.K."/>
            <person name="Haider R."/>
            <person name="Moosa M.M."/>
            <person name="Elias S.M."/>
            <person name="Hasan A.M."/>
            <person name="Jahan S."/>
            <person name="Shafiuddin M."/>
            <person name="Mahmood N."/>
            <person name="Shommy N.S."/>
        </authorList>
    </citation>
    <scope>NUCLEOTIDE SEQUENCE [LARGE SCALE GENOMIC DNA]</scope>
    <source>
        <strain evidence="2">cv. O-4</strain>
    </source>
</reference>
<gene>
    <name evidence="1" type="ORF">COLO4_06527</name>
</gene>
<sequence length="81" mass="8994">MVGAAMNDRMSGFVAHVSSFLHGLLRWTLKLSWSQSVSANTTGEVASLFSLYCKRCWSFAVLYNELAVVAQPVSLLQHMSR</sequence>
<evidence type="ECO:0000313" key="1">
    <source>
        <dbReference type="EMBL" id="OMP08381.1"/>
    </source>
</evidence>
<accession>A0A1R3KMT8</accession>
<dbReference type="Proteomes" id="UP000187203">
    <property type="component" value="Unassembled WGS sequence"/>
</dbReference>
<proteinExistence type="predicted"/>
<dbReference type="EMBL" id="AWUE01012752">
    <property type="protein sequence ID" value="OMP08381.1"/>
    <property type="molecule type" value="Genomic_DNA"/>
</dbReference>
<dbReference type="AlphaFoldDB" id="A0A1R3KMT8"/>
<keyword evidence="2" id="KW-1185">Reference proteome</keyword>
<evidence type="ECO:0000313" key="2">
    <source>
        <dbReference type="Proteomes" id="UP000187203"/>
    </source>
</evidence>
<comment type="caution">
    <text evidence="1">The sequence shown here is derived from an EMBL/GenBank/DDBJ whole genome shotgun (WGS) entry which is preliminary data.</text>
</comment>
<protein>
    <submittedName>
        <fullName evidence="1">Uncharacterized protein</fullName>
    </submittedName>
</protein>
<organism evidence="1 2">
    <name type="scientific">Corchorus olitorius</name>
    <dbReference type="NCBI Taxonomy" id="93759"/>
    <lineage>
        <taxon>Eukaryota</taxon>
        <taxon>Viridiplantae</taxon>
        <taxon>Streptophyta</taxon>
        <taxon>Embryophyta</taxon>
        <taxon>Tracheophyta</taxon>
        <taxon>Spermatophyta</taxon>
        <taxon>Magnoliopsida</taxon>
        <taxon>eudicotyledons</taxon>
        <taxon>Gunneridae</taxon>
        <taxon>Pentapetalae</taxon>
        <taxon>rosids</taxon>
        <taxon>malvids</taxon>
        <taxon>Malvales</taxon>
        <taxon>Malvaceae</taxon>
        <taxon>Grewioideae</taxon>
        <taxon>Apeibeae</taxon>
        <taxon>Corchorus</taxon>
    </lineage>
</organism>
<name>A0A1R3KMT8_9ROSI</name>